<protein>
    <submittedName>
        <fullName evidence="1">Uncharacterized protein</fullName>
    </submittedName>
</protein>
<accession>A0A1B0C3Q6</accession>
<keyword evidence="2" id="KW-1185">Reference proteome</keyword>
<dbReference type="EMBL" id="JXJN01025071">
    <property type="status" value="NOT_ANNOTATED_CDS"/>
    <property type="molecule type" value="Genomic_DNA"/>
</dbReference>
<dbReference type="AlphaFoldDB" id="A0A1B0C3Q6"/>
<name>A0A1B0C3Q6_9MUSC</name>
<reference evidence="1" key="2">
    <citation type="submission" date="2020-05" db="UniProtKB">
        <authorList>
            <consortium name="EnsemblMetazoa"/>
        </authorList>
    </citation>
    <scope>IDENTIFICATION</scope>
    <source>
        <strain evidence="1">IAEA</strain>
    </source>
</reference>
<sequence>MLIAKARAVISKDVEKAVECVLSDHFNIYKFSDDLEKSSNGDLGGLHQVLESYVEKDNYVINLNLILRYNLTGILSGYAAYAASTGKNRANVTRSGYFEYPSVKASSSS</sequence>
<dbReference type="VEuPathDB" id="VectorBase:GPPI048275"/>
<organism evidence="1 2">
    <name type="scientific">Glossina palpalis gambiensis</name>
    <dbReference type="NCBI Taxonomy" id="67801"/>
    <lineage>
        <taxon>Eukaryota</taxon>
        <taxon>Metazoa</taxon>
        <taxon>Ecdysozoa</taxon>
        <taxon>Arthropoda</taxon>
        <taxon>Hexapoda</taxon>
        <taxon>Insecta</taxon>
        <taxon>Pterygota</taxon>
        <taxon>Neoptera</taxon>
        <taxon>Endopterygota</taxon>
        <taxon>Diptera</taxon>
        <taxon>Brachycera</taxon>
        <taxon>Muscomorpha</taxon>
        <taxon>Hippoboscoidea</taxon>
        <taxon>Glossinidae</taxon>
        <taxon>Glossina</taxon>
    </lineage>
</organism>
<evidence type="ECO:0000313" key="2">
    <source>
        <dbReference type="Proteomes" id="UP000092460"/>
    </source>
</evidence>
<dbReference type="EnsemblMetazoa" id="GPPI048275-RA">
    <property type="protein sequence ID" value="GPPI048275-PA"/>
    <property type="gene ID" value="GPPI048275"/>
</dbReference>
<dbReference type="Proteomes" id="UP000092460">
    <property type="component" value="Unassembled WGS sequence"/>
</dbReference>
<evidence type="ECO:0000313" key="1">
    <source>
        <dbReference type="EnsemblMetazoa" id="GPPI048275-PA"/>
    </source>
</evidence>
<reference evidence="2" key="1">
    <citation type="submission" date="2015-01" db="EMBL/GenBank/DDBJ databases">
        <authorList>
            <person name="Aksoy S."/>
            <person name="Warren W."/>
            <person name="Wilson R.K."/>
        </authorList>
    </citation>
    <scope>NUCLEOTIDE SEQUENCE [LARGE SCALE GENOMIC DNA]</scope>
    <source>
        <strain evidence="2">IAEA</strain>
    </source>
</reference>
<proteinExistence type="predicted"/>